<accession>A0A6S6ZUZ4</accession>
<keyword evidence="3" id="KW-0238">DNA-binding</keyword>
<dbReference type="RefSeq" id="WP_254600423.1">
    <property type="nucleotide sequence ID" value="NZ_CADIJQ010000001.1"/>
</dbReference>
<dbReference type="InterPro" id="IPR011010">
    <property type="entry name" value="DNA_brk_join_enz"/>
</dbReference>
<dbReference type="Gene3D" id="1.10.443.10">
    <property type="entry name" value="Intergrase catalytic core"/>
    <property type="match status" value="1"/>
</dbReference>
<dbReference type="GO" id="GO:0015074">
    <property type="term" value="P:DNA integration"/>
    <property type="evidence" value="ECO:0007669"/>
    <property type="project" value="UniProtKB-KW"/>
</dbReference>
<keyword evidence="2" id="KW-0229">DNA integration</keyword>
<evidence type="ECO:0000313" key="6">
    <source>
        <dbReference type="EMBL" id="CAB3663164.1"/>
    </source>
</evidence>
<dbReference type="InterPro" id="IPR010998">
    <property type="entry name" value="Integrase_recombinase_N"/>
</dbReference>
<name>A0A6S6ZUZ4_9BURK</name>
<keyword evidence="1" id="KW-0159">Chromosome partition</keyword>
<sequence>MPEVSIAGLAPPSSAGASRSASVQALLREGSSDNTLASYRSALNYWATWFELRFGRSITLPLEVDSVICFITDHVEHVTDNGLRFDLPPDVDAALVRSGVKRRLGPFKLSTVQHRIAVLSEAHESQRMANPCRTREVQTLLSRTRAAYARRGSRPTRKDALTREPFEALLSTCDESLIGLRDRAMLLFAWSSGGRRRSEVVAATVENTRRTPDGYVYTLSHSKTNREGSDHPDMFKPIVGRAALALDAWLMAAGIAEGALFRRVRRGGVVAGPLRADSLRQIVHDRALIARLEGDFAAHSLRSGFVTEAARQGVPIPEVMTMTGHASLRTVTLYHRVGQVTSRRSARLLDEPMPGDSP</sequence>
<dbReference type="PANTHER" id="PTHR30349:SF81">
    <property type="entry name" value="TYROSINE RECOMBINASE XERC"/>
    <property type="match status" value="1"/>
</dbReference>
<protein>
    <submittedName>
        <fullName evidence="6">Tyrosine recombinase XerC</fullName>
    </submittedName>
</protein>
<dbReference type="InterPro" id="IPR013762">
    <property type="entry name" value="Integrase-like_cat_sf"/>
</dbReference>
<feature type="domain" description="Tyr recombinase" evidence="5">
    <location>
        <begin position="156"/>
        <end position="350"/>
    </location>
</feature>
<dbReference type="GO" id="GO:0003677">
    <property type="term" value="F:DNA binding"/>
    <property type="evidence" value="ECO:0007669"/>
    <property type="project" value="UniProtKB-KW"/>
</dbReference>
<evidence type="ECO:0000256" key="1">
    <source>
        <dbReference type="ARBA" id="ARBA00022829"/>
    </source>
</evidence>
<dbReference type="GO" id="GO:0007059">
    <property type="term" value="P:chromosome segregation"/>
    <property type="evidence" value="ECO:0007669"/>
    <property type="project" value="UniProtKB-KW"/>
</dbReference>
<dbReference type="CDD" id="cd00799">
    <property type="entry name" value="INT_Cre_C"/>
    <property type="match status" value="1"/>
</dbReference>
<dbReference type="AlphaFoldDB" id="A0A6S6ZUZ4"/>
<reference evidence="6 7" key="1">
    <citation type="submission" date="2020-04" db="EMBL/GenBank/DDBJ databases">
        <authorList>
            <person name="De Canck E."/>
        </authorList>
    </citation>
    <scope>NUCLEOTIDE SEQUENCE [LARGE SCALE GENOMIC DNA]</scope>
    <source>
        <strain evidence="6 7">LMG 3441</strain>
    </source>
</reference>
<gene>
    <name evidence="6" type="primary">xerC_1</name>
    <name evidence="6" type="ORF">LMG3441_00669</name>
</gene>
<dbReference type="EMBL" id="CADIJQ010000001">
    <property type="protein sequence ID" value="CAB3663164.1"/>
    <property type="molecule type" value="Genomic_DNA"/>
</dbReference>
<proteinExistence type="predicted"/>
<evidence type="ECO:0000259" key="5">
    <source>
        <dbReference type="PROSITE" id="PS51898"/>
    </source>
</evidence>
<dbReference type="PANTHER" id="PTHR30349">
    <property type="entry name" value="PHAGE INTEGRASE-RELATED"/>
    <property type="match status" value="1"/>
</dbReference>
<dbReference type="SUPFAM" id="SSF56349">
    <property type="entry name" value="DNA breaking-rejoining enzymes"/>
    <property type="match status" value="1"/>
</dbReference>
<dbReference type="SUPFAM" id="SSF47823">
    <property type="entry name" value="lambda integrase-like, N-terminal domain"/>
    <property type="match status" value="1"/>
</dbReference>
<keyword evidence="7" id="KW-1185">Reference proteome</keyword>
<keyword evidence="4" id="KW-0233">DNA recombination</keyword>
<dbReference type="Pfam" id="PF00589">
    <property type="entry name" value="Phage_integrase"/>
    <property type="match status" value="1"/>
</dbReference>
<dbReference type="GO" id="GO:0006310">
    <property type="term" value="P:DNA recombination"/>
    <property type="evidence" value="ECO:0007669"/>
    <property type="project" value="UniProtKB-KW"/>
</dbReference>
<organism evidence="6 7">
    <name type="scientific">Achromobacter kerstersii</name>
    <dbReference type="NCBI Taxonomy" id="1353890"/>
    <lineage>
        <taxon>Bacteria</taxon>
        <taxon>Pseudomonadati</taxon>
        <taxon>Pseudomonadota</taxon>
        <taxon>Betaproteobacteria</taxon>
        <taxon>Burkholderiales</taxon>
        <taxon>Alcaligenaceae</taxon>
        <taxon>Achromobacter</taxon>
    </lineage>
</organism>
<evidence type="ECO:0000256" key="4">
    <source>
        <dbReference type="ARBA" id="ARBA00023172"/>
    </source>
</evidence>
<dbReference type="Proteomes" id="UP000494269">
    <property type="component" value="Unassembled WGS sequence"/>
</dbReference>
<evidence type="ECO:0000313" key="7">
    <source>
        <dbReference type="Proteomes" id="UP000494269"/>
    </source>
</evidence>
<dbReference type="InterPro" id="IPR002104">
    <property type="entry name" value="Integrase_catalytic"/>
</dbReference>
<evidence type="ECO:0000256" key="2">
    <source>
        <dbReference type="ARBA" id="ARBA00022908"/>
    </source>
</evidence>
<dbReference type="PROSITE" id="PS51898">
    <property type="entry name" value="TYR_RECOMBINASE"/>
    <property type="match status" value="1"/>
</dbReference>
<dbReference type="Gene3D" id="1.10.150.130">
    <property type="match status" value="1"/>
</dbReference>
<dbReference type="InterPro" id="IPR050090">
    <property type="entry name" value="Tyrosine_recombinase_XerCD"/>
</dbReference>
<evidence type="ECO:0000256" key="3">
    <source>
        <dbReference type="ARBA" id="ARBA00023125"/>
    </source>
</evidence>